<dbReference type="KEGG" id="ddb:E7747_03965"/>
<evidence type="ECO:0000313" key="1">
    <source>
        <dbReference type="EMBL" id="QCD41527.1"/>
    </source>
</evidence>
<dbReference type="InterPro" id="IPR027417">
    <property type="entry name" value="P-loop_NTPase"/>
</dbReference>
<protein>
    <submittedName>
        <fullName evidence="1">Cytidylate kinase-like family protein</fullName>
    </submittedName>
</protein>
<proteinExistence type="predicted"/>
<evidence type="ECO:0000313" key="2">
    <source>
        <dbReference type="Proteomes" id="UP000297149"/>
    </source>
</evidence>
<organism evidence="1 2">
    <name type="scientific">Duncaniella dubosii</name>
    <dbReference type="NCBI Taxonomy" id="2518971"/>
    <lineage>
        <taxon>Bacteria</taxon>
        <taxon>Pseudomonadati</taxon>
        <taxon>Bacteroidota</taxon>
        <taxon>Bacteroidia</taxon>
        <taxon>Bacteroidales</taxon>
        <taxon>Muribaculaceae</taxon>
        <taxon>Duncaniella</taxon>
    </lineage>
</organism>
<sequence length="222" mass="25212">MKNDESMLPSHGQHPPFVITVGRQFGSGGRVLAKALAESLGIAYYDKELLVESAKHAGVNPEFFEKKDERFPSFLQGLFSFSMGVTPMCYYTGASSISDDGLYKSISEFLLHTSQEKSFVVVGRSSDYILRDHPRCLNIFVHAPMEECVKRIMGRNDAIDSIKAEAIARKTNKWRADYYNFFTDKTWGDAKSYDMTLDSSLLRMEDNVELVKTFLRLRGFID</sequence>
<dbReference type="EMBL" id="CP039396">
    <property type="protein sequence ID" value="QCD41527.1"/>
    <property type="molecule type" value="Genomic_DNA"/>
</dbReference>
<accession>A0A4P7W167</accession>
<name>A0A4P7W167_9BACT</name>
<keyword evidence="2" id="KW-1185">Reference proteome</keyword>
<dbReference type="Pfam" id="PF13189">
    <property type="entry name" value="Cytidylate_kin2"/>
    <property type="match status" value="1"/>
</dbReference>
<dbReference type="AlphaFoldDB" id="A0A4P7W167"/>
<gene>
    <name evidence="1" type="ORF">E7747_03965</name>
</gene>
<dbReference type="Proteomes" id="UP000297149">
    <property type="component" value="Chromosome"/>
</dbReference>
<keyword evidence="1" id="KW-0418">Kinase</keyword>
<dbReference type="GO" id="GO:0016301">
    <property type="term" value="F:kinase activity"/>
    <property type="evidence" value="ECO:0007669"/>
    <property type="project" value="UniProtKB-KW"/>
</dbReference>
<reference evidence="2" key="1">
    <citation type="submission" date="2019-02" db="EMBL/GenBank/DDBJ databases">
        <title>Isolation and identification of novel species under the genus Muribaculum.</title>
        <authorList>
            <person name="Miyake S."/>
            <person name="Ding Y."/>
            <person name="Low A."/>
            <person name="Soh M."/>
            <person name="Seedorf H."/>
        </authorList>
    </citation>
    <scope>NUCLEOTIDE SEQUENCE [LARGE SCALE GENOMIC DNA]</scope>
    <source>
        <strain evidence="2">H5</strain>
    </source>
</reference>
<dbReference type="RefSeq" id="WP_136414245.1">
    <property type="nucleotide sequence ID" value="NZ_CAXHQF010000048.1"/>
</dbReference>
<keyword evidence="1" id="KW-0808">Transferase</keyword>
<dbReference type="SUPFAM" id="SSF52540">
    <property type="entry name" value="P-loop containing nucleoside triphosphate hydrolases"/>
    <property type="match status" value="1"/>
</dbReference>
<dbReference type="Gene3D" id="3.40.50.300">
    <property type="entry name" value="P-loop containing nucleotide triphosphate hydrolases"/>
    <property type="match status" value="1"/>
</dbReference>